<keyword evidence="1" id="KW-0732">Signal</keyword>
<comment type="caution">
    <text evidence="2">The sequence shown here is derived from an EMBL/GenBank/DDBJ whole genome shotgun (WGS) entry which is preliminary data.</text>
</comment>
<dbReference type="Proteomes" id="UP000178735">
    <property type="component" value="Unassembled WGS sequence"/>
</dbReference>
<feature type="signal peptide" evidence="1">
    <location>
        <begin position="1"/>
        <end position="24"/>
    </location>
</feature>
<evidence type="ECO:0000256" key="1">
    <source>
        <dbReference type="SAM" id="SignalP"/>
    </source>
</evidence>
<accession>A0A1F7WQ47</accession>
<reference evidence="2 3" key="1">
    <citation type="journal article" date="2016" name="Nat. Commun.">
        <title>Thousands of microbial genomes shed light on interconnected biogeochemical processes in an aquifer system.</title>
        <authorList>
            <person name="Anantharaman K."/>
            <person name="Brown C.T."/>
            <person name="Hug L.A."/>
            <person name="Sharon I."/>
            <person name="Castelle C.J."/>
            <person name="Probst A.J."/>
            <person name="Thomas B.C."/>
            <person name="Singh A."/>
            <person name="Wilkins M.J."/>
            <person name="Karaoz U."/>
            <person name="Brodie E.L."/>
            <person name="Williams K.H."/>
            <person name="Hubbard S.S."/>
            <person name="Banfield J.F."/>
        </authorList>
    </citation>
    <scope>NUCLEOTIDE SEQUENCE [LARGE SCALE GENOMIC DNA]</scope>
</reference>
<feature type="chain" id="PRO_5009533540" evidence="1">
    <location>
        <begin position="25"/>
        <end position="172"/>
    </location>
</feature>
<dbReference type="AlphaFoldDB" id="A0A1F7WQ47"/>
<gene>
    <name evidence="2" type="ORF">A2008_01310</name>
</gene>
<name>A0A1F7WQ47_9BACT</name>
<proteinExistence type="predicted"/>
<evidence type="ECO:0000313" key="2">
    <source>
        <dbReference type="EMBL" id="OGM04953.1"/>
    </source>
</evidence>
<dbReference type="EMBL" id="MGFH01000130">
    <property type="protein sequence ID" value="OGM04953.1"/>
    <property type="molecule type" value="Genomic_DNA"/>
</dbReference>
<protein>
    <submittedName>
        <fullName evidence="2">Uncharacterized protein</fullName>
    </submittedName>
</protein>
<organism evidence="2 3">
    <name type="scientific">Candidatus Wallbacteria bacterium GWC2_49_35</name>
    <dbReference type="NCBI Taxonomy" id="1817813"/>
    <lineage>
        <taxon>Bacteria</taxon>
        <taxon>Candidatus Walliibacteriota</taxon>
    </lineage>
</organism>
<evidence type="ECO:0000313" key="3">
    <source>
        <dbReference type="Proteomes" id="UP000178735"/>
    </source>
</evidence>
<sequence>MFKKSMVLLFVMAFMVFSFSAAFSGERGFARDLGKTAVAVEKCQSACEMAVKCSPDSGKIKAVKSQKCNMTECKCLNCVCGDNCAKPGCGNSCAKMAESVKNCACEKAAVKKFENKNCICAGGACAMKARTCGEKLKSACGISGKSVCKSGSCGESKMKAGKMNCKGGQCGK</sequence>